<dbReference type="GO" id="GO:0006281">
    <property type="term" value="P:DNA repair"/>
    <property type="evidence" value="ECO:0007669"/>
    <property type="project" value="InterPro"/>
</dbReference>
<evidence type="ECO:0000313" key="2">
    <source>
        <dbReference type="EMBL" id="KAK7261277.1"/>
    </source>
</evidence>
<dbReference type="EMBL" id="JAYWIO010000005">
    <property type="protein sequence ID" value="KAK7261277.1"/>
    <property type="molecule type" value="Genomic_DNA"/>
</dbReference>
<reference evidence="2 3" key="1">
    <citation type="submission" date="2024-01" db="EMBL/GenBank/DDBJ databases">
        <title>The genomes of 5 underutilized Papilionoideae crops provide insights into root nodulation and disease resistanc.</title>
        <authorList>
            <person name="Yuan L."/>
        </authorList>
    </citation>
    <scope>NUCLEOTIDE SEQUENCE [LARGE SCALE GENOMIC DNA]</scope>
    <source>
        <strain evidence="2">ZHUSHIDOU_FW_LH</strain>
        <tissue evidence="2">Leaf</tissue>
    </source>
</reference>
<dbReference type="Proteomes" id="UP001372338">
    <property type="component" value="Unassembled WGS sequence"/>
</dbReference>
<dbReference type="InterPro" id="IPR020847">
    <property type="entry name" value="AP_endonuclease_F1_BS"/>
</dbReference>
<evidence type="ECO:0000256" key="1">
    <source>
        <dbReference type="SAM" id="MobiDB-lite"/>
    </source>
</evidence>
<gene>
    <name evidence="2" type="ORF">RIF29_27586</name>
</gene>
<evidence type="ECO:0008006" key="4">
    <source>
        <dbReference type="Google" id="ProtNLM"/>
    </source>
</evidence>
<evidence type="ECO:0000313" key="3">
    <source>
        <dbReference type="Proteomes" id="UP001372338"/>
    </source>
</evidence>
<dbReference type="GO" id="GO:0003677">
    <property type="term" value="F:DNA binding"/>
    <property type="evidence" value="ECO:0007669"/>
    <property type="project" value="InterPro"/>
</dbReference>
<organism evidence="2 3">
    <name type="scientific">Crotalaria pallida</name>
    <name type="common">Smooth rattlebox</name>
    <name type="synonym">Crotalaria striata</name>
    <dbReference type="NCBI Taxonomy" id="3830"/>
    <lineage>
        <taxon>Eukaryota</taxon>
        <taxon>Viridiplantae</taxon>
        <taxon>Streptophyta</taxon>
        <taxon>Embryophyta</taxon>
        <taxon>Tracheophyta</taxon>
        <taxon>Spermatophyta</taxon>
        <taxon>Magnoliopsida</taxon>
        <taxon>eudicotyledons</taxon>
        <taxon>Gunneridae</taxon>
        <taxon>Pentapetalae</taxon>
        <taxon>rosids</taxon>
        <taxon>fabids</taxon>
        <taxon>Fabales</taxon>
        <taxon>Fabaceae</taxon>
        <taxon>Papilionoideae</taxon>
        <taxon>50 kb inversion clade</taxon>
        <taxon>genistoids sensu lato</taxon>
        <taxon>core genistoids</taxon>
        <taxon>Crotalarieae</taxon>
        <taxon>Crotalaria</taxon>
    </lineage>
</organism>
<sequence>MNENNKKRLSVLPDTVSGDNNVTKENTIEDEKDDEEEAQHLWKIGVSLGGLRGRIEKKHMKRLVIENNADFLCIQETKIETVERKICAMLWGDENFEWAFKEAKKITAQIDEINALNVIEDGRELSVGKVEQRRLATAEMWRLSKIKDNFLHQQSRVRWIKEGDCNSKFFHAVVEKNRKKIKIPGLKINNQWVEDRDKMKVYIRDFFEQNFKDDNWNRPVLQKRTISGSRRHLKKRRLNQLFGNTAGREAYNLM</sequence>
<accession>A0AAN9I0K8</accession>
<dbReference type="AlphaFoldDB" id="A0AAN9I0K8"/>
<name>A0AAN9I0K8_CROPI</name>
<dbReference type="GO" id="GO:0004519">
    <property type="term" value="F:endonuclease activity"/>
    <property type="evidence" value="ECO:0007669"/>
    <property type="project" value="InterPro"/>
</dbReference>
<feature type="region of interest" description="Disordered" evidence="1">
    <location>
        <begin position="1"/>
        <end position="35"/>
    </location>
</feature>
<proteinExistence type="predicted"/>
<keyword evidence="3" id="KW-1185">Reference proteome</keyword>
<protein>
    <recommendedName>
        <fullName evidence="4">RNA-directed DNA polymerase (Reverse transcriptase)</fullName>
    </recommendedName>
</protein>
<comment type="caution">
    <text evidence="2">The sequence shown here is derived from an EMBL/GenBank/DDBJ whole genome shotgun (WGS) entry which is preliminary data.</text>
</comment>
<dbReference type="PROSITE" id="PS00726">
    <property type="entry name" value="AP_NUCLEASE_F1_1"/>
    <property type="match status" value="1"/>
</dbReference>